<dbReference type="InterPro" id="IPR028163">
    <property type="entry name" value="HAUS_6_N"/>
</dbReference>
<keyword evidence="4" id="KW-1185">Reference proteome</keyword>
<dbReference type="Proteomes" id="UP000184546">
    <property type="component" value="Unassembled WGS sequence"/>
</dbReference>
<evidence type="ECO:0000259" key="2">
    <source>
        <dbReference type="Pfam" id="PF14661"/>
    </source>
</evidence>
<accession>A0A1L9WXC6</accession>
<dbReference type="OMA" id="IEWALYH"/>
<dbReference type="AlphaFoldDB" id="A0A1L9WXC6"/>
<organism evidence="3 4">
    <name type="scientific">Aspergillus aculeatus (strain ATCC 16872 / CBS 172.66 / WB 5094)</name>
    <dbReference type="NCBI Taxonomy" id="690307"/>
    <lineage>
        <taxon>Eukaryota</taxon>
        <taxon>Fungi</taxon>
        <taxon>Dikarya</taxon>
        <taxon>Ascomycota</taxon>
        <taxon>Pezizomycotina</taxon>
        <taxon>Eurotiomycetes</taxon>
        <taxon>Eurotiomycetidae</taxon>
        <taxon>Eurotiales</taxon>
        <taxon>Aspergillaceae</taxon>
        <taxon>Aspergillus</taxon>
        <taxon>Aspergillus subgen. Circumdati</taxon>
    </lineage>
</organism>
<dbReference type="GO" id="GO:1990498">
    <property type="term" value="C:mitotic spindle microtubule"/>
    <property type="evidence" value="ECO:0007669"/>
    <property type="project" value="TreeGrafter"/>
</dbReference>
<name>A0A1L9WXC6_ASPA1</name>
<sequence>MQARTPRPRTPNWSPPPPLVVFVRNLRLLQLDTHRDWPNITLRSLADTSQNQRQRLKLVEWALYQLVTIWDPDTARDKLRPFFPPLEPLQSVNLRAALFRVLSELKKQGDLGREIILRKSMLDDCRGEKFDELLASFSTAVLRKTLAASSDSRLQNVAANLSMAQGLTLQEYRLMLPLIIAHRASLNHIGSDYDQARDAQARFSQLLDLKQRQLVERSTEQPPPISGDDVDFDALAGELKANWHGREQWVDTLLHSGAQSTSDSFLDLPFESAWAKAKESSVDDLTANTRPDLLVDLESRVVRQRARVQRWRQYSADIRKHDRVDSTSSQKSQPSVVFRDHKALTVASISRAIREPVERASLKAEDRALLFSMTEAIARINGRPSTHRRHVSESRQLRELPVIVPSAPAEESTPAEESNTPSPVDQEQPAQPTTIKKENIPPTQIEDHHGSALDEKDPEPDTNTSNRFTLVERTRKSMSLVPPPTHTKPRERFRSHRPRPSFPVNQFETPRKKQSSPSRASTPRDELFNEEADYASVFKSRPRIAHSPIASPAVHISPIGDFDLDGTGGGEIDVDEFERVYLDQTPLVSRRRL</sequence>
<feature type="compositionally biased region" description="Low complexity" evidence="1">
    <location>
        <begin position="405"/>
        <end position="423"/>
    </location>
</feature>
<dbReference type="OrthoDB" id="5575722at2759"/>
<feature type="compositionally biased region" description="Basic and acidic residues" evidence="1">
    <location>
        <begin position="435"/>
        <end position="455"/>
    </location>
</feature>
<dbReference type="EMBL" id="KV878975">
    <property type="protein sequence ID" value="OJK00915.1"/>
    <property type="molecule type" value="Genomic_DNA"/>
</dbReference>
<dbReference type="GO" id="GO:0008017">
    <property type="term" value="F:microtubule binding"/>
    <property type="evidence" value="ECO:0007669"/>
    <property type="project" value="TreeGrafter"/>
</dbReference>
<dbReference type="GO" id="GO:0070652">
    <property type="term" value="C:HAUS complex"/>
    <property type="evidence" value="ECO:0007669"/>
    <property type="project" value="InterPro"/>
</dbReference>
<dbReference type="STRING" id="690307.A0A1L9WXC6"/>
<dbReference type="GeneID" id="30969881"/>
<dbReference type="PANTHER" id="PTHR16151:SF2">
    <property type="entry name" value="HAUS AUGMIN-LIKE COMPLEX SUBUNIT 6"/>
    <property type="match status" value="1"/>
</dbReference>
<dbReference type="PANTHER" id="PTHR16151">
    <property type="entry name" value="HAUS AUGMIN-LIKE COMPLEX SUBUNIT 6"/>
    <property type="match status" value="1"/>
</dbReference>
<dbReference type="VEuPathDB" id="FungiDB:ASPACDRAFT_117519"/>
<feature type="compositionally biased region" description="Basic residues" evidence="1">
    <location>
        <begin position="487"/>
        <end position="499"/>
    </location>
</feature>
<dbReference type="InterPro" id="IPR026797">
    <property type="entry name" value="HAUS_6"/>
</dbReference>
<evidence type="ECO:0000256" key="1">
    <source>
        <dbReference type="SAM" id="MobiDB-lite"/>
    </source>
</evidence>
<reference evidence="4" key="1">
    <citation type="journal article" date="2017" name="Genome Biol.">
        <title>Comparative genomics reveals high biological diversity and specific adaptations in the industrially and medically important fungal genus Aspergillus.</title>
        <authorList>
            <person name="de Vries R.P."/>
            <person name="Riley R."/>
            <person name="Wiebenga A."/>
            <person name="Aguilar-Osorio G."/>
            <person name="Amillis S."/>
            <person name="Uchima C.A."/>
            <person name="Anderluh G."/>
            <person name="Asadollahi M."/>
            <person name="Askin M."/>
            <person name="Barry K."/>
            <person name="Battaglia E."/>
            <person name="Bayram O."/>
            <person name="Benocci T."/>
            <person name="Braus-Stromeyer S.A."/>
            <person name="Caldana C."/>
            <person name="Canovas D."/>
            <person name="Cerqueira G.C."/>
            <person name="Chen F."/>
            <person name="Chen W."/>
            <person name="Choi C."/>
            <person name="Clum A."/>
            <person name="Dos Santos R.A."/>
            <person name="Damasio A.R."/>
            <person name="Diallinas G."/>
            <person name="Emri T."/>
            <person name="Fekete E."/>
            <person name="Flipphi M."/>
            <person name="Freyberg S."/>
            <person name="Gallo A."/>
            <person name="Gournas C."/>
            <person name="Habgood R."/>
            <person name="Hainaut M."/>
            <person name="Harispe M.L."/>
            <person name="Henrissat B."/>
            <person name="Hilden K.S."/>
            <person name="Hope R."/>
            <person name="Hossain A."/>
            <person name="Karabika E."/>
            <person name="Karaffa L."/>
            <person name="Karanyi Z."/>
            <person name="Krasevec N."/>
            <person name="Kuo A."/>
            <person name="Kusch H."/>
            <person name="LaButti K."/>
            <person name="Lagendijk E.L."/>
            <person name="Lapidus A."/>
            <person name="Levasseur A."/>
            <person name="Lindquist E."/>
            <person name="Lipzen A."/>
            <person name="Logrieco A.F."/>
            <person name="MacCabe A."/>
            <person name="Maekelae M.R."/>
            <person name="Malavazi I."/>
            <person name="Melin P."/>
            <person name="Meyer V."/>
            <person name="Mielnichuk N."/>
            <person name="Miskei M."/>
            <person name="Molnar A.P."/>
            <person name="Mule G."/>
            <person name="Ngan C.Y."/>
            <person name="Orejas M."/>
            <person name="Orosz E."/>
            <person name="Ouedraogo J.P."/>
            <person name="Overkamp K.M."/>
            <person name="Park H.-S."/>
            <person name="Perrone G."/>
            <person name="Piumi F."/>
            <person name="Punt P.J."/>
            <person name="Ram A.F."/>
            <person name="Ramon A."/>
            <person name="Rauscher S."/>
            <person name="Record E."/>
            <person name="Riano-Pachon D.M."/>
            <person name="Robert V."/>
            <person name="Roehrig J."/>
            <person name="Ruller R."/>
            <person name="Salamov A."/>
            <person name="Salih N.S."/>
            <person name="Samson R.A."/>
            <person name="Sandor E."/>
            <person name="Sanguinetti M."/>
            <person name="Schuetze T."/>
            <person name="Sepcic K."/>
            <person name="Shelest E."/>
            <person name="Sherlock G."/>
            <person name="Sophianopoulou V."/>
            <person name="Squina F.M."/>
            <person name="Sun H."/>
            <person name="Susca A."/>
            <person name="Todd R.B."/>
            <person name="Tsang A."/>
            <person name="Unkles S.E."/>
            <person name="van de Wiele N."/>
            <person name="van Rossen-Uffink D."/>
            <person name="Oliveira J.V."/>
            <person name="Vesth T.C."/>
            <person name="Visser J."/>
            <person name="Yu J.-H."/>
            <person name="Zhou M."/>
            <person name="Andersen M.R."/>
            <person name="Archer D.B."/>
            <person name="Baker S.E."/>
            <person name="Benoit I."/>
            <person name="Brakhage A.A."/>
            <person name="Braus G.H."/>
            <person name="Fischer R."/>
            <person name="Frisvad J.C."/>
            <person name="Goldman G.H."/>
            <person name="Houbraken J."/>
            <person name="Oakley B."/>
            <person name="Pocsi I."/>
            <person name="Scazzocchio C."/>
            <person name="Seiboth B."/>
            <person name="vanKuyk P.A."/>
            <person name="Wortman J."/>
            <person name="Dyer P.S."/>
            <person name="Grigoriev I.V."/>
        </authorList>
    </citation>
    <scope>NUCLEOTIDE SEQUENCE [LARGE SCALE GENOMIC DNA]</scope>
    <source>
        <strain evidence="4">ATCC 16872 / CBS 172.66 / WB 5094</strain>
    </source>
</reference>
<dbReference type="Pfam" id="PF14661">
    <property type="entry name" value="HAUS6_N"/>
    <property type="match status" value="1"/>
</dbReference>
<dbReference type="RefSeq" id="XP_020057254.1">
    <property type="nucleotide sequence ID" value="XM_020196067.1"/>
</dbReference>
<dbReference type="GO" id="GO:0051225">
    <property type="term" value="P:spindle assembly"/>
    <property type="evidence" value="ECO:0007669"/>
    <property type="project" value="InterPro"/>
</dbReference>
<protein>
    <recommendedName>
        <fullName evidence="2">HAUS augmin-like complex subunit 6 N-terminal domain-containing protein</fullName>
    </recommendedName>
</protein>
<feature type="region of interest" description="Disordered" evidence="1">
    <location>
        <begin position="548"/>
        <end position="573"/>
    </location>
</feature>
<feature type="region of interest" description="Disordered" evidence="1">
    <location>
        <begin position="382"/>
        <end position="527"/>
    </location>
</feature>
<gene>
    <name evidence="3" type="ORF">ASPACDRAFT_117519</name>
</gene>
<feature type="domain" description="HAUS augmin-like complex subunit 6 N-terminal" evidence="2">
    <location>
        <begin position="22"/>
        <end position="218"/>
    </location>
</feature>
<proteinExistence type="predicted"/>
<evidence type="ECO:0000313" key="3">
    <source>
        <dbReference type="EMBL" id="OJK00915.1"/>
    </source>
</evidence>
<evidence type="ECO:0000313" key="4">
    <source>
        <dbReference type="Proteomes" id="UP000184546"/>
    </source>
</evidence>